<dbReference type="GO" id="GO:0071916">
    <property type="term" value="F:dipeptide transmembrane transporter activity"/>
    <property type="evidence" value="ECO:0007669"/>
    <property type="project" value="TreeGrafter"/>
</dbReference>
<comment type="similarity">
    <text evidence="9">Belongs to the binding-protein-dependent transport system permease family.</text>
</comment>
<keyword evidence="2 9" id="KW-0813">Transport</keyword>
<dbReference type="Pfam" id="PF12911">
    <property type="entry name" value="OppC_N"/>
    <property type="match status" value="1"/>
</dbReference>
<dbReference type="InterPro" id="IPR025966">
    <property type="entry name" value="OppC_N"/>
</dbReference>
<evidence type="ECO:0000256" key="3">
    <source>
        <dbReference type="ARBA" id="ARBA00022475"/>
    </source>
</evidence>
<evidence type="ECO:0000256" key="1">
    <source>
        <dbReference type="ARBA" id="ARBA00004651"/>
    </source>
</evidence>
<keyword evidence="5" id="KW-0571">Peptide transport</keyword>
<feature type="domain" description="ABC transmembrane type-1" evidence="10">
    <location>
        <begin position="98"/>
        <end position="286"/>
    </location>
</feature>
<dbReference type="PATRIC" id="fig|1415168.3.peg.2058"/>
<evidence type="ECO:0000256" key="7">
    <source>
        <dbReference type="ARBA" id="ARBA00022989"/>
    </source>
</evidence>
<feature type="transmembrane region" description="Helical" evidence="9">
    <location>
        <begin position="129"/>
        <end position="150"/>
    </location>
</feature>
<dbReference type="AlphaFoldDB" id="A0A084A990"/>
<accession>A0A084A990</accession>
<protein>
    <submittedName>
        <fullName evidence="11">Putative Di/Tri-peptide transport system permease protein</fullName>
    </submittedName>
</protein>
<keyword evidence="4 9" id="KW-0812">Transmembrane</keyword>
<dbReference type="Proteomes" id="UP000028401">
    <property type="component" value="Unassembled WGS sequence"/>
</dbReference>
<comment type="subcellular location">
    <subcellularLocation>
        <location evidence="1 9">Cell membrane</location>
        <topology evidence="1 9">Multi-pass membrane protein</topology>
    </subcellularLocation>
</comment>
<dbReference type="EMBL" id="AZSI01000105">
    <property type="protein sequence ID" value="KEY61869.1"/>
    <property type="molecule type" value="Genomic_DNA"/>
</dbReference>
<keyword evidence="6" id="KW-0653">Protein transport</keyword>
<dbReference type="Pfam" id="PF00528">
    <property type="entry name" value="BPD_transp_1"/>
    <property type="match status" value="1"/>
</dbReference>
<gene>
    <name evidence="11" type="ORF">U725_01984</name>
</gene>
<evidence type="ECO:0000256" key="8">
    <source>
        <dbReference type="ARBA" id="ARBA00023136"/>
    </source>
</evidence>
<dbReference type="Gene3D" id="1.10.3720.10">
    <property type="entry name" value="MetI-like"/>
    <property type="match status" value="1"/>
</dbReference>
<keyword evidence="3" id="KW-1003">Cell membrane</keyword>
<dbReference type="PROSITE" id="PS50928">
    <property type="entry name" value="ABC_TM1"/>
    <property type="match status" value="1"/>
</dbReference>
<dbReference type="CDD" id="cd06261">
    <property type="entry name" value="TM_PBP2"/>
    <property type="match status" value="1"/>
</dbReference>
<dbReference type="InterPro" id="IPR050366">
    <property type="entry name" value="BP-dependent_transpt_permease"/>
</dbReference>
<evidence type="ECO:0000313" key="11">
    <source>
        <dbReference type="EMBL" id="KEY61869.1"/>
    </source>
</evidence>
<evidence type="ECO:0000256" key="2">
    <source>
        <dbReference type="ARBA" id="ARBA00022448"/>
    </source>
</evidence>
<dbReference type="PANTHER" id="PTHR43386:SF1">
    <property type="entry name" value="D,D-DIPEPTIDE TRANSPORT SYSTEM PERMEASE PROTEIN DDPC-RELATED"/>
    <property type="match status" value="1"/>
</dbReference>
<evidence type="ECO:0000256" key="5">
    <source>
        <dbReference type="ARBA" id="ARBA00022856"/>
    </source>
</evidence>
<evidence type="ECO:0000256" key="9">
    <source>
        <dbReference type="RuleBase" id="RU363032"/>
    </source>
</evidence>
<dbReference type="GO" id="GO:0005886">
    <property type="term" value="C:plasma membrane"/>
    <property type="evidence" value="ECO:0007669"/>
    <property type="project" value="UniProtKB-SubCell"/>
</dbReference>
<dbReference type="PANTHER" id="PTHR43386">
    <property type="entry name" value="OLIGOPEPTIDE TRANSPORT SYSTEM PERMEASE PROTEIN APPC"/>
    <property type="match status" value="1"/>
</dbReference>
<dbReference type="RefSeq" id="WP_042748618.1">
    <property type="nucleotide sequence ID" value="NZ_AZSI01000105.1"/>
</dbReference>
<feature type="transmembrane region" description="Helical" evidence="9">
    <location>
        <begin position="265"/>
        <end position="289"/>
    </location>
</feature>
<proteinExistence type="inferred from homology"/>
<feature type="transmembrane region" description="Helical" evidence="9">
    <location>
        <begin position="156"/>
        <end position="177"/>
    </location>
</feature>
<feature type="transmembrane region" description="Helical" evidence="9">
    <location>
        <begin position="212"/>
        <end position="239"/>
    </location>
</feature>
<organism evidence="11 12">
    <name type="scientific">Lactococcus cremoris subsp. cremoris GE214</name>
    <dbReference type="NCBI Taxonomy" id="1415168"/>
    <lineage>
        <taxon>Bacteria</taxon>
        <taxon>Bacillati</taxon>
        <taxon>Bacillota</taxon>
        <taxon>Bacilli</taxon>
        <taxon>Lactobacillales</taxon>
        <taxon>Streptococcaceae</taxon>
        <taxon>Lactococcus</taxon>
        <taxon>Lactococcus cremoris subsp. cremoris</taxon>
    </lineage>
</organism>
<dbReference type="SUPFAM" id="SSF161098">
    <property type="entry name" value="MetI-like"/>
    <property type="match status" value="1"/>
</dbReference>
<name>A0A084A990_LACLC</name>
<evidence type="ECO:0000259" key="10">
    <source>
        <dbReference type="PROSITE" id="PS50928"/>
    </source>
</evidence>
<feature type="transmembrane region" description="Helical" evidence="9">
    <location>
        <begin position="36"/>
        <end position="56"/>
    </location>
</feature>
<comment type="caution">
    <text evidence="11">The sequence shown here is derived from an EMBL/GenBank/DDBJ whole genome shotgun (WGS) entry which is preliminary data.</text>
</comment>
<feature type="transmembrane region" description="Helical" evidence="9">
    <location>
        <begin position="97"/>
        <end position="122"/>
    </location>
</feature>
<evidence type="ECO:0000313" key="12">
    <source>
        <dbReference type="Proteomes" id="UP000028401"/>
    </source>
</evidence>
<evidence type="ECO:0000256" key="6">
    <source>
        <dbReference type="ARBA" id="ARBA00022927"/>
    </source>
</evidence>
<reference evidence="11 12" key="1">
    <citation type="submission" date="2014-06" db="EMBL/GenBank/DDBJ databases">
        <title>Draft genome sequence of the putrescine producing strain Lactococcus lactis subsp cremoris GE214.</title>
        <authorList>
            <person name="Ladero V."/>
            <person name="Linares D.M."/>
            <person name="del Rio B."/>
            <person name="Mayo B."/>
            <person name="Martin M.C."/>
            <person name="Fernandez M."/>
            <person name="Alvarez M.A."/>
        </authorList>
    </citation>
    <scope>NUCLEOTIDE SEQUENCE [LARGE SCALE GENOMIC DNA]</scope>
    <source>
        <strain evidence="11 12">GE214</strain>
    </source>
</reference>
<sequence length="339" mass="36908">MAEITTDHKANELKEPEKIELEKKQHMVFLRNTKSIIGLSIFTFFILVAIFGPLLAPFDPNKTSALANAAPSTQHWLGTTNVGQDIFSQIIIGTRGVMVVSLSTGLIATVLAAVIGVSAGFLSGWGDEILSMLTNIFLVIPGLTLIIIIMGTMTNAGLAAITLVISFTGWAWGARVLRSQTMSLRTRDFVEAARASGESRLRIIIFEILPNLTAILASTFIGTVTAAIMSLVTLSYIGIIPPSDWSWGTVLYYAQNNGAFTSGQWWWYAPAGLCVAFLGMSLALINFGIDEFVNPRLRNTGMNAKILKRRGVRPRVGFTPIANSNRDNQGHLIKKKEAH</sequence>
<evidence type="ECO:0000256" key="4">
    <source>
        <dbReference type="ARBA" id="ARBA00022692"/>
    </source>
</evidence>
<keyword evidence="7 9" id="KW-1133">Transmembrane helix</keyword>
<dbReference type="InterPro" id="IPR000515">
    <property type="entry name" value="MetI-like"/>
</dbReference>
<dbReference type="GO" id="GO:0015031">
    <property type="term" value="P:protein transport"/>
    <property type="evidence" value="ECO:0007669"/>
    <property type="project" value="UniProtKB-KW"/>
</dbReference>
<keyword evidence="8 9" id="KW-0472">Membrane</keyword>
<dbReference type="InterPro" id="IPR035906">
    <property type="entry name" value="MetI-like_sf"/>
</dbReference>